<dbReference type="PROSITE" id="PS50893">
    <property type="entry name" value="ABC_TRANSPORTER_2"/>
    <property type="match status" value="1"/>
</dbReference>
<evidence type="ECO:0000256" key="8">
    <source>
        <dbReference type="SAM" id="Coils"/>
    </source>
</evidence>
<dbReference type="PANTHER" id="PTHR43297:SF2">
    <property type="entry name" value="DIPEPTIDE TRANSPORT ATP-BINDING PROTEIN DPPD"/>
    <property type="match status" value="1"/>
</dbReference>
<keyword evidence="11" id="KW-1185">Reference proteome</keyword>
<organism evidence="10 11">
    <name type="scientific">Agathobacter ruminis</name>
    <dbReference type="NCBI Taxonomy" id="1712665"/>
    <lineage>
        <taxon>Bacteria</taxon>
        <taxon>Bacillati</taxon>
        <taxon>Bacillota</taxon>
        <taxon>Clostridia</taxon>
        <taxon>Lachnospirales</taxon>
        <taxon>Lachnospiraceae</taxon>
        <taxon>Agathobacter</taxon>
    </lineage>
</organism>
<evidence type="ECO:0000256" key="4">
    <source>
        <dbReference type="ARBA" id="ARBA00022475"/>
    </source>
</evidence>
<evidence type="ECO:0000313" key="11">
    <source>
        <dbReference type="Proteomes" id="UP000224563"/>
    </source>
</evidence>
<dbReference type="SMART" id="SM00382">
    <property type="entry name" value="AAA"/>
    <property type="match status" value="1"/>
</dbReference>
<evidence type="ECO:0000256" key="6">
    <source>
        <dbReference type="ARBA" id="ARBA00022840"/>
    </source>
</evidence>
<dbReference type="InterPro" id="IPR017871">
    <property type="entry name" value="ABC_transporter-like_CS"/>
</dbReference>
<comment type="subcellular location">
    <subcellularLocation>
        <location evidence="1">Cell membrane</location>
        <topology evidence="1">Peripheral membrane protein</topology>
    </subcellularLocation>
</comment>
<evidence type="ECO:0000259" key="9">
    <source>
        <dbReference type="PROSITE" id="PS50893"/>
    </source>
</evidence>
<dbReference type="GO" id="GO:0015833">
    <property type="term" value="P:peptide transport"/>
    <property type="evidence" value="ECO:0007669"/>
    <property type="project" value="InterPro"/>
</dbReference>
<dbReference type="GO" id="GO:0005886">
    <property type="term" value="C:plasma membrane"/>
    <property type="evidence" value="ECO:0007669"/>
    <property type="project" value="UniProtKB-SubCell"/>
</dbReference>
<dbReference type="EMBL" id="PDYG01000123">
    <property type="protein sequence ID" value="PHU36818.1"/>
    <property type="molecule type" value="Genomic_DNA"/>
</dbReference>
<feature type="coiled-coil region" evidence="8">
    <location>
        <begin position="161"/>
        <end position="234"/>
    </location>
</feature>
<keyword evidence="3" id="KW-0813">Transport</keyword>
<dbReference type="RefSeq" id="WP_099386795.1">
    <property type="nucleotide sequence ID" value="NZ_JANSWH010000061.1"/>
</dbReference>
<dbReference type="Proteomes" id="UP000224563">
    <property type="component" value="Unassembled WGS sequence"/>
</dbReference>
<dbReference type="PANTHER" id="PTHR43297">
    <property type="entry name" value="OLIGOPEPTIDE TRANSPORT ATP-BINDING PROTEIN APPD"/>
    <property type="match status" value="1"/>
</dbReference>
<dbReference type="Gene3D" id="3.40.50.300">
    <property type="entry name" value="P-loop containing nucleotide triphosphate hydrolases"/>
    <property type="match status" value="2"/>
</dbReference>
<dbReference type="InterPro" id="IPR003439">
    <property type="entry name" value="ABC_transporter-like_ATP-bd"/>
</dbReference>
<dbReference type="SUPFAM" id="SSF52540">
    <property type="entry name" value="P-loop containing nucleoside triphosphate hydrolases"/>
    <property type="match status" value="1"/>
</dbReference>
<dbReference type="AlphaFoldDB" id="A0A2G3E0L5"/>
<sequence length="604" mass="68790">MENKKTILSIKDLYVKFRVRGRILTAIRGISLDIYENETIAIVGESGSGKSVFTKTFAGMLDTNGFIDQGSIIFNDEELSDTVVAYDDSAKRLVAAFAEKLNEYSHLEFGADIYKEMLELDAQKRAKNGLSDEEEAEFKKNLKAMKDDRINLFNLKQTYDPKQEKDKIKEASARLKEMEAEYKAYEKKRDDLKKERKNAAEQDPEFMRQYHEKKAALKAKYDEAIKQAVSEETKERNLVLAKEILLSSGRFSLRKRRKCIKGLLEALRKAMEMGVDLNNESERNQVFDAVTFRVKFLNEITVAEHEKLLHPDQPLRTDEKSQKMLLHGYCILNLASFNDATDWMQVRGAKIATVFQDPMTSLNPILTIGKQISSIIMKHQHCSENDARLRAIEIMGKVGIPNPEQRFDDYPFQYSGGMRQRIVIAIALSCQPKILICDEPTTALDVTIQAQILQLIKDLQKEFNFTTVFITHDLGVVANVADRVAVLYAGQVIEVGTVEEVFYDPKHPYTWALLSSLPQLATKNAKLYSITGTPPSLYNAIVGDAFAPRNPYCLKVDTLAEPPMFKVTDTHYARTWLLHPDAPKVDKPEIIQDIHEKLLKTYNL</sequence>
<name>A0A2G3E0L5_9FIRM</name>
<reference evidence="10 11" key="1">
    <citation type="submission" date="2017-10" db="EMBL/GenBank/DDBJ databases">
        <title>Resolving the taxonomy of Roseburia spp., Eubacterium rectale and Agathobacter spp. through phylogenomic analysis.</title>
        <authorList>
            <person name="Sheridan P.O."/>
            <person name="Walker A.W."/>
            <person name="Duncan S.H."/>
            <person name="Scott K.P."/>
            <person name="Toole P.W.O."/>
            <person name="Luis P."/>
            <person name="Flint H.J."/>
        </authorList>
    </citation>
    <scope>NUCLEOTIDE SEQUENCE [LARGE SCALE GENOMIC DNA]</scope>
    <source>
        <strain evidence="10 11">JK623</strain>
    </source>
</reference>
<dbReference type="InterPro" id="IPR013563">
    <property type="entry name" value="Oligopep_ABC_C"/>
</dbReference>
<dbReference type="InterPro" id="IPR027417">
    <property type="entry name" value="P-loop_NTPase"/>
</dbReference>
<evidence type="ECO:0000256" key="1">
    <source>
        <dbReference type="ARBA" id="ARBA00004202"/>
    </source>
</evidence>
<comment type="similarity">
    <text evidence="2">Belongs to the ABC transporter superfamily.</text>
</comment>
<dbReference type="Pfam" id="PF00005">
    <property type="entry name" value="ABC_tran"/>
    <property type="match status" value="2"/>
</dbReference>
<evidence type="ECO:0000256" key="3">
    <source>
        <dbReference type="ARBA" id="ARBA00022448"/>
    </source>
</evidence>
<proteinExistence type="inferred from homology"/>
<evidence type="ECO:0000256" key="7">
    <source>
        <dbReference type="ARBA" id="ARBA00023136"/>
    </source>
</evidence>
<gene>
    <name evidence="10" type="ORF">CSX02_11640</name>
</gene>
<keyword evidence="6 10" id="KW-0067">ATP-binding</keyword>
<reference evidence="10 11" key="2">
    <citation type="submission" date="2017-10" db="EMBL/GenBank/DDBJ databases">
        <authorList>
            <person name="Banno H."/>
            <person name="Chua N.-H."/>
        </authorList>
    </citation>
    <scope>NUCLEOTIDE SEQUENCE [LARGE SCALE GENOMIC DNA]</scope>
    <source>
        <strain evidence="10 11">JK623</strain>
    </source>
</reference>
<evidence type="ECO:0000313" key="10">
    <source>
        <dbReference type="EMBL" id="PHU36818.1"/>
    </source>
</evidence>
<keyword evidence="7" id="KW-0472">Membrane</keyword>
<dbReference type="GO" id="GO:0016887">
    <property type="term" value="F:ATP hydrolysis activity"/>
    <property type="evidence" value="ECO:0007669"/>
    <property type="project" value="InterPro"/>
</dbReference>
<dbReference type="GO" id="GO:0005524">
    <property type="term" value="F:ATP binding"/>
    <property type="evidence" value="ECO:0007669"/>
    <property type="project" value="UniProtKB-KW"/>
</dbReference>
<dbReference type="InterPro" id="IPR003593">
    <property type="entry name" value="AAA+_ATPase"/>
</dbReference>
<evidence type="ECO:0000256" key="2">
    <source>
        <dbReference type="ARBA" id="ARBA00005417"/>
    </source>
</evidence>
<feature type="domain" description="ABC transporter" evidence="9">
    <location>
        <begin position="8"/>
        <end position="514"/>
    </location>
</feature>
<dbReference type="Pfam" id="PF08352">
    <property type="entry name" value="oligo_HPY"/>
    <property type="match status" value="1"/>
</dbReference>
<accession>A0A2G3E0L5</accession>
<dbReference type="InterPro" id="IPR050388">
    <property type="entry name" value="ABC_Ni/Peptide_Import"/>
</dbReference>
<dbReference type="NCBIfam" id="TIGR01727">
    <property type="entry name" value="oligo_HPY"/>
    <property type="match status" value="1"/>
</dbReference>
<keyword evidence="8" id="KW-0175">Coiled coil</keyword>
<keyword evidence="5" id="KW-0547">Nucleotide-binding</keyword>
<dbReference type="FunFam" id="3.40.50.300:FF:000016">
    <property type="entry name" value="Oligopeptide ABC transporter ATP-binding component"/>
    <property type="match status" value="1"/>
</dbReference>
<protein>
    <submittedName>
        <fullName evidence="10">Peptide ABC transporter ATP-binding protein</fullName>
    </submittedName>
</protein>
<dbReference type="CDD" id="cd03257">
    <property type="entry name" value="ABC_NikE_OppD_transporters"/>
    <property type="match status" value="1"/>
</dbReference>
<comment type="caution">
    <text evidence="10">The sequence shown here is derived from an EMBL/GenBank/DDBJ whole genome shotgun (WGS) entry which is preliminary data.</text>
</comment>
<evidence type="ECO:0000256" key="5">
    <source>
        <dbReference type="ARBA" id="ARBA00022741"/>
    </source>
</evidence>
<keyword evidence="4" id="KW-1003">Cell membrane</keyword>
<dbReference type="PROSITE" id="PS00211">
    <property type="entry name" value="ABC_TRANSPORTER_1"/>
    <property type="match status" value="1"/>
</dbReference>